<dbReference type="EMBL" id="CAJOBP010080917">
    <property type="protein sequence ID" value="CAF4914641.1"/>
    <property type="molecule type" value="Genomic_DNA"/>
</dbReference>
<organism evidence="2 3">
    <name type="scientific">Rotaria socialis</name>
    <dbReference type="NCBI Taxonomy" id="392032"/>
    <lineage>
        <taxon>Eukaryota</taxon>
        <taxon>Metazoa</taxon>
        <taxon>Spiralia</taxon>
        <taxon>Gnathifera</taxon>
        <taxon>Rotifera</taxon>
        <taxon>Eurotatoria</taxon>
        <taxon>Bdelloidea</taxon>
        <taxon>Philodinida</taxon>
        <taxon>Philodinidae</taxon>
        <taxon>Rotaria</taxon>
    </lineage>
</organism>
<protein>
    <submittedName>
        <fullName evidence="2">Uncharacterized protein</fullName>
    </submittedName>
</protein>
<feature type="region of interest" description="Disordered" evidence="1">
    <location>
        <begin position="1"/>
        <end position="26"/>
    </location>
</feature>
<name>A0A821VZW2_9BILA</name>
<dbReference type="AlphaFoldDB" id="A0A821VZW2"/>
<evidence type="ECO:0000313" key="2">
    <source>
        <dbReference type="EMBL" id="CAF4914641.1"/>
    </source>
</evidence>
<sequence length="26" mass="2541">LRFNSGGHGTPSAGSSANGSFGRFAT</sequence>
<keyword evidence="3" id="KW-1185">Reference proteome</keyword>
<feature type="non-terminal residue" evidence="2">
    <location>
        <position position="1"/>
    </location>
</feature>
<evidence type="ECO:0000256" key="1">
    <source>
        <dbReference type="SAM" id="MobiDB-lite"/>
    </source>
</evidence>
<comment type="caution">
    <text evidence="2">The sequence shown here is derived from an EMBL/GenBank/DDBJ whole genome shotgun (WGS) entry which is preliminary data.</text>
</comment>
<accession>A0A821VZW2</accession>
<dbReference type="Proteomes" id="UP000663873">
    <property type="component" value="Unassembled WGS sequence"/>
</dbReference>
<evidence type="ECO:0000313" key="3">
    <source>
        <dbReference type="Proteomes" id="UP000663873"/>
    </source>
</evidence>
<gene>
    <name evidence="2" type="ORF">UJA718_LOCUS46133</name>
</gene>
<reference evidence="2" key="1">
    <citation type="submission" date="2021-02" db="EMBL/GenBank/DDBJ databases">
        <authorList>
            <person name="Nowell W R."/>
        </authorList>
    </citation>
    <scope>NUCLEOTIDE SEQUENCE</scope>
</reference>
<proteinExistence type="predicted"/>